<name>A0A6J5UDA5_PRUAR</name>
<dbReference type="AlphaFoldDB" id="A0A6J5UDA5"/>
<dbReference type="EMBL" id="CAEKDK010000003">
    <property type="protein sequence ID" value="CAB4274426.1"/>
    <property type="molecule type" value="Genomic_DNA"/>
</dbReference>
<sequence>MSLVTRISKRKCSMICKNSKFLRDELQELESIVDPVHRETKNLTNRMTPRALFTKKHKELVKEGEKSMKETARRKPKVPKACAAPFPSSFSAAHLDSAKEGFPTHTTCKFGCK</sequence>
<evidence type="ECO:0000313" key="3">
    <source>
        <dbReference type="Proteomes" id="UP000507222"/>
    </source>
</evidence>
<organism evidence="2 3">
    <name type="scientific">Prunus armeniaca</name>
    <name type="common">Apricot</name>
    <name type="synonym">Armeniaca vulgaris</name>
    <dbReference type="NCBI Taxonomy" id="36596"/>
    <lineage>
        <taxon>Eukaryota</taxon>
        <taxon>Viridiplantae</taxon>
        <taxon>Streptophyta</taxon>
        <taxon>Embryophyta</taxon>
        <taxon>Tracheophyta</taxon>
        <taxon>Spermatophyta</taxon>
        <taxon>Magnoliopsida</taxon>
        <taxon>eudicotyledons</taxon>
        <taxon>Gunneridae</taxon>
        <taxon>Pentapetalae</taxon>
        <taxon>rosids</taxon>
        <taxon>fabids</taxon>
        <taxon>Rosales</taxon>
        <taxon>Rosaceae</taxon>
        <taxon>Amygdaloideae</taxon>
        <taxon>Amygdaleae</taxon>
        <taxon>Prunus</taxon>
    </lineage>
</organism>
<evidence type="ECO:0000256" key="1">
    <source>
        <dbReference type="SAM" id="MobiDB-lite"/>
    </source>
</evidence>
<gene>
    <name evidence="2" type="ORF">CURHAP_LOCUS22936</name>
</gene>
<proteinExistence type="predicted"/>
<dbReference type="Proteomes" id="UP000507222">
    <property type="component" value="Unassembled WGS sequence"/>
</dbReference>
<protein>
    <submittedName>
        <fullName evidence="2">Uncharacterized protein</fullName>
    </submittedName>
</protein>
<accession>A0A6J5UDA5</accession>
<feature type="compositionally biased region" description="Basic and acidic residues" evidence="1">
    <location>
        <begin position="61"/>
        <end position="73"/>
    </location>
</feature>
<feature type="region of interest" description="Disordered" evidence="1">
    <location>
        <begin position="61"/>
        <end position="80"/>
    </location>
</feature>
<evidence type="ECO:0000313" key="2">
    <source>
        <dbReference type="EMBL" id="CAB4274426.1"/>
    </source>
</evidence>
<reference evidence="2 3" key="1">
    <citation type="submission" date="2020-05" db="EMBL/GenBank/DDBJ databases">
        <authorList>
            <person name="Campoy J."/>
            <person name="Schneeberger K."/>
            <person name="Spophaly S."/>
        </authorList>
    </citation>
    <scope>NUCLEOTIDE SEQUENCE [LARGE SCALE GENOMIC DNA]</scope>
    <source>
        <strain evidence="2">PruArmRojPasFocal</strain>
    </source>
</reference>